<dbReference type="GeneID" id="65127727"/>
<dbReference type="KEGG" id="vg:65127727"/>
<gene>
    <name evidence="1" type="primary">95</name>
    <name evidence="1" type="ORF">SEA_GAIL_95</name>
</gene>
<evidence type="ECO:0000313" key="2">
    <source>
        <dbReference type="Proteomes" id="UP000510603"/>
    </source>
</evidence>
<name>A0A7D5JG36_9CAUD</name>
<proteinExistence type="predicted"/>
<evidence type="ECO:0000313" key="1">
    <source>
        <dbReference type="EMBL" id="QLF84658.1"/>
    </source>
</evidence>
<dbReference type="RefSeq" id="YP_010109447.1">
    <property type="nucleotide sequence ID" value="NC_055858.1"/>
</dbReference>
<reference evidence="1 2" key="1">
    <citation type="submission" date="2020-05" db="EMBL/GenBank/DDBJ databases">
        <authorList>
            <person name="Vorhees N."/>
            <person name="Tucker A.R."/>
            <person name="Stephan M.R."/>
            <person name="Stalions G.A."/>
            <person name="Riebschleger D.L."/>
            <person name="Petouhoff A.M."/>
            <person name="Paluch K.V."/>
            <person name="Lockett T."/>
            <person name="Koorndyk N.D."/>
            <person name="Koehl A.J."/>
            <person name="Johnson H.K."/>
            <person name="Hood S.A."/>
            <person name="Currier J.K."/>
            <person name="Covert A."/>
            <person name="Bojanowski S.E."/>
            <person name="Bilisko A."/>
            <person name="Bartz C."/>
            <person name="Beck A.M."/>
            <person name="Sievers M.T."/>
            <person name="Stukey J."/>
            <person name="Garlena R.A."/>
            <person name="Russell D.A."/>
            <person name="Pope W.H."/>
            <person name="Jacobs-Sera D."/>
            <person name="Hatfull G.F."/>
        </authorList>
    </citation>
    <scope>NUCLEOTIDE SEQUENCE [LARGE SCALE GENOMIC DNA]</scope>
</reference>
<accession>A0A7D5JG36</accession>
<dbReference type="Proteomes" id="UP000510603">
    <property type="component" value="Segment"/>
</dbReference>
<organism evidence="1 2">
    <name type="scientific">Mycobacterium phage Gail</name>
    <dbReference type="NCBI Taxonomy" id="2743994"/>
    <lineage>
        <taxon>Viruses</taxon>
        <taxon>Duplodnaviria</taxon>
        <taxon>Heunggongvirae</taxon>
        <taxon>Uroviricota</taxon>
        <taxon>Caudoviricetes</taxon>
        <taxon>Luchadorvirus</taxon>
        <taxon>Luchadorvirus gail</taxon>
        <taxon>Lucadorvirus gail</taxon>
    </lineage>
</organism>
<protein>
    <submittedName>
        <fullName evidence="1">Uncharacterized protein</fullName>
    </submittedName>
</protein>
<dbReference type="EMBL" id="MT522004">
    <property type="protein sequence ID" value="QLF84658.1"/>
    <property type="molecule type" value="Genomic_DNA"/>
</dbReference>
<sequence>MTDHTTVTGYDAIDALVSNTLGEDFEVTEHKCGIDIDNAARAYDREASTDYEHVMWVVLLYSDLRKLEGTGATVDDLFTARVVQGERNGCTDSRVLTFSIHEDIFDCESRGTHYEFFYPSKEA</sequence>
<keyword evidence="2" id="KW-1185">Reference proteome</keyword>